<dbReference type="EMBL" id="SPLM01000075">
    <property type="protein sequence ID" value="TMW61823.1"/>
    <property type="molecule type" value="Genomic_DNA"/>
</dbReference>
<name>A0A8K1CFY5_PYTOL</name>
<dbReference type="Pfam" id="PF00560">
    <property type="entry name" value="LRR_1"/>
    <property type="match status" value="1"/>
</dbReference>
<keyword evidence="2" id="KW-0677">Repeat</keyword>
<dbReference type="Proteomes" id="UP000794436">
    <property type="component" value="Unassembled WGS sequence"/>
</dbReference>
<dbReference type="InterPro" id="IPR032675">
    <property type="entry name" value="LRR_dom_sf"/>
</dbReference>
<evidence type="ECO:0000313" key="3">
    <source>
        <dbReference type="EMBL" id="TMW61823.1"/>
    </source>
</evidence>
<comment type="caution">
    <text evidence="3">The sequence shown here is derived from an EMBL/GenBank/DDBJ whole genome shotgun (WGS) entry which is preliminary data.</text>
</comment>
<dbReference type="SUPFAM" id="SSF52058">
    <property type="entry name" value="L domain-like"/>
    <property type="match status" value="1"/>
</dbReference>
<gene>
    <name evidence="3" type="ORF">Poli38472_010886</name>
</gene>
<organism evidence="3 4">
    <name type="scientific">Pythium oligandrum</name>
    <name type="common">Mycoparasitic fungus</name>
    <dbReference type="NCBI Taxonomy" id="41045"/>
    <lineage>
        <taxon>Eukaryota</taxon>
        <taxon>Sar</taxon>
        <taxon>Stramenopiles</taxon>
        <taxon>Oomycota</taxon>
        <taxon>Peronosporomycetes</taxon>
        <taxon>Pythiales</taxon>
        <taxon>Pythiaceae</taxon>
        <taxon>Pythium</taxon>
    </lineage>
</organism>
<evidence type="ECO:0008006" key="5">
    <source>
        <dbReference type="Google" id="ProtNLM"/>
    </source>
</evidence>
<dbReference type="PANTHER" id="PTHR47114:SF2">
    <property type="entry name" value="OLIGODENDROCYTE-MYELIN GLYCOPROTEIN"/>
    <property type="match status" value="1"/>
</dbReference>
<evidence type="ECO:0000256" key="2">
    <source>
        <dbReference type="ARBA" id="ARBA00022737"/>
    </source>
</evidence>
<accession>A0A8K1CFY5</accession>
<dbReference type="InterPro" id="IPR051071">
    <property type="entry name" value="LRR-bact_E3_ubiq_ligases"/>
</dbReference>
<protein>
    <recommendedName>
        <fullName evidence="5">Leucine-rich repeat protein</fullName>
    </recommendedName>
</protein>
<dbReference type="AlphaFoldDB" id="A0A8K1CFY5"/>
<keyword evidence="1" id="KW-0433">Leucine-rich repeat</keyword>
<evidence type="ECO:0000313" key="4">
    <source>
        <dbReference type="Proteomes" id="UP000794436"/>
    </source>
</evidence>
<sequence>MAFNTPESVVLGDSARSGLGIQGVTCPQFSSEPQEFPLLYTLSIKHNLIKAIPANSLPTTLKSLFINNCSLSKVPTDVFKLQGLTELGLAHNELGDSFDESKLPSTLTQLNIGWRGLKRAPVNLPKGTKLITLDIPGNTLDPDDIETLPASITTLRIQDAKLSRIPIGIGSHFANLSLLDLSSNPLETIKSGELPSSLASLIVSGATLIKLPDDALPKALAVVNITDSNLEEMPYQLSYYRAREFINLSGNKITTVDQMSAEKIDLSRNESASFSGRITDTLVLDLSFNRLTNFTLSPKINTIKILDLRVTS</sequence>
<keyword evidence="4" id="KW-1185">Reference proteome</keyword>
<evidence type="ECO:0000256" key="1">
    <source>
        <dbReference type="ARBA" id="ARBA00022614"/>
    </source>
</evidence>
<proteinExistence type="predicted"/>
<dbReference type="OrthoDB" id="831851at2759"/>
<dbReference type="PANTHER" id="PTHR47114">
    <property type="match status" value="1"/>
</dbReference>
<reference evidence="3" key="1">
    <citation type="submission" date="2019-03" db="EMBL/GenBank/DDBJ databases">
        <title>Long read genome sequence of the mycoparasitic Pythium oligandrum ATCC 38472 isolated from sugarbeet rhizosphere.</title>
        <authorList>
            <person name="Gaulin E."/>
        </authorList>
    </citation>
    <scope>NUCLEOTIDE SEQUENCE</scope>
    <source>
        <strain evidence="3">ATCC 38472_TT</strain>
    </source>
</reference>
<dbReference type="InterPro" id="IPR001611">
    <property type="entry name" value="Leu-rich_rpt"/>
</dbReference>
<dbReference type="Gene3D" id="3.80.10.10">
    <property type="entry name" value="Ribonuclease Inhibitor"/>
    <property type="match status" value="1"/>
</dbReference>